<reference evidence="2" key="1">
    <citation type="submission" date="2024-04" db="EMBL/GenBank/DDBJ databases">
        <authorList>
            <person name="Roder T."/>
            <person name="Oberhansli S."/>
            <person name="Kreuzer M."/>
        </authorList>
    </citation>
    <scope>NUCLEOTIDE SEQUENCE</scope>
    <source>
        <strain evidence="2">LWS13-1.2</strain>
    </source>
</reference>
<evidence type="ECO:0000256" key="1">
    <source>
        <dbReference type="SAM" id="MobiDB-lite"/>
    </source>
</evidence>
<gene>
    <name evidence="2" type="ORF">MRBLWS13_002884</name>
</gene>
<dbReference type="AlphaFoldDB" id="A0AAU6SE95"/>
<feature type="region of interest" description="Disordered" evidence="1">
    <location>
        <begin position="47"/>
        <end position="78"/>
    </location>
</feature>
<dbReference type="RefSeq" id="WP_349426034.1">
    <property type="nucleotide sequence ID" value="NZ_CP151632.1"/>
</dbReference>
<accession>A0AAU6SE95</accession>
<proteinExistence type="predicted"/>
<sequence>MTGTTPRRRPSRAVYRRRRLVVLLIALLVIAGVVWLLIAQPWAVAATDSSDKPDPGQQQSTAESLPVPSGQATTGGTETGAVEGAVVEGATPTPGATPAALPCVASEITVEAVTSADTYAGDQNPQFSISLTNNGADCTLNVGTTAQSFTVTSGDDVWWRSTDCQSEPSDMVVLIAAGQTVSSAAPLTWDRTRSAVGTCADGNRPLAPGGGASYHLSVEIGGIASTEPKQFLLY</sequence>
<protein>
    <recommendedName>
        <fullName evidence="3">DUF4232 domain-containing protein</fullName>
    </recommendedName>
</protein>
<evidence type="ECO:0000313" key="2">
    <source>
        <dbReference type="EMBL" id="WZO35196.1"/>
    </source>
</evidence>
<evidence type="ECO:0008006" key="3">
    <source>
        <dbReference type="Google" id="ProtNLM"/>
    </source>
</evidence>
<organism evidence="2">
    <name type="scientific">Microbacterium sp. LWS13-1.2</name>
    <dbReference type="NCBI Taxonomy" id="3135264"/>
    <lineage>
        <taxon>Bacteria</taxon>
        <taxon>Bacillati</taxon>
        <taxon>Actinomycetota</taxon>
        <taxon>Actinomycetes</taxon>
        <taxon>Micrococcales</taxon>
        <taxon>Microbacteriaceae</taxon>
        <taxon>Microbacterium</taxon>
    </lineage>
</organism>
<name>A0AAU6SE95_9MICO</name>
<dbReference type="EMBL" id="CP151632">
    <property type="protein sequence ID" value="WZO35196.1"/>
    <property type="molecule type" value="Genomic_DNA"/>
</dbReference>